<comment type="caution">
    <text evidence="3">The sequence shown here is derived from an EMBL/GenBank/DDBJ whole genome shotgun (WGS) entry which is preliminary data.</text>
</comment>
<keyword evidence="2" id="KW-0732">Signal</keyword>
<dbReference type="RefSeq" id="WP_242007218.1">
    <property type="nucleotide sequence ID" value="NZ_JAPIUX010000003.1"/>
</dbReference>
<evidence type="ECO:0000313" key="3">
    <source>
        <dbReference type="EMBL" id="MCX2560955.1"/>
    </source>
</evidence>
<name>A0ABT3Q6P1_9PROT</name>
<organism evidence="3 4">
    <name type="scientific">Acetobacter farinalis</name>
    <dbReference type="NCBI Taxonomy" id="1260984"/>
    <lineage>
        <taxon>Bacteria</taxon>
        <taxon>Pseudomonadati</taxon>
        <taxon>Pseudomonadota</taxon>
        <taxon>Alphaproteobacteria</taxon>
        <taxon>Acetobacterales</taxon>
        <taxon>Acetobacteraceae</taxon>
        <taxon>Acetobacter</taxon>
    </lineage>
</organism>
<evidence type="ECO:0000313" key="4">
    <source>
        <dbReference type="Proteomes" id="UP001526446"/>
    </source>
</evidence>
<gene>
    <name evidence="3" type="ORF">OQ252_06015</name>
</gene>
<evidence type="ECO:0000256" key="1">
    <source>
        <dbReference type="SAM" id="MobiDB-lite"/>
    </source>
</evidence>
<feature type="chain" id="PRO_5045721427" evidence="2">
    <location>
        <begin position="27"/>
        <end position="530"/>
    </location>
</feature>
<protein>
    <submittedName>
        <fullName evidence="3">Outer membrane beta-barrel protein</fullName>
    </submittedName>
</protein>
<evidence type="ECO:0000256" key="2">
    <source>
        <dbReference type="SAM" id="SignalP"/>
    </source>
</evidence>
<dbReference type="Proteomes" id="UP001526446">
    <property type="component" value="Unassembled WGS sequence"/>
</dbReference>
<dbReference type="PROSITE" id="PS51257">
    <property type="entry name" value="PROKAR_LIPOPROTEIN"/>
    <property type="match status" value="1"/>
</dbReference>
<dbReference type="InterPro" id="IPR011486">
    <property type="entry name" value="BBP2"/>
</dbReference>
<sequence length="530" mass="57051">MAKQNRVKQVTLASVLMMGCTLGAEAVCAEPSGTRAGTRLSVPAKRVRPGSVQHAAGHALLQTSRDFPATEKPAGVQVSGGQIPAGQAEPAKEETGEATSAVTRTLEDEDMQKLHAGNLFHPKPGHALTYWDGLEGHLTVEAGIAGNPWTRSARNFGQFYVDRANTVTLNQIMGSLSHPVTSVGGGYGIGFVFEAMYGSDARFDPTIGMGSGSLNSLYQWVPTQAHLDVHLPWLFRHGIDVQVGQMYGLMGAEGTPALARPFYTFNYASDYIVPFETVGIVATMHLAKHTDWIVGVDAGNSTTFGQSGNNNKPKGYFGFTFNHLLDGKVDVHAIGHFGPQGNNGRAVTSPDGWISAGAGRAANREMQYNGDIVVAYHMNPAVTVTVDGTYLHDDLARDDAYGVTTYLAWAVRPWLTLNARGEIFRDNTGGIITEYSSFTSYTKALSNQPYPRYGALPTTYGALTVGASYRPEFVNKHLGLGSLTIRPEIRLDKSLNGTHPFNQGGTVANQVVNNGTNNMLWFSCDAVWAF</sequence>
<proteinExistence type="predicted"/>
<keyword evidence="4" id="KW-1185">Reference proteome</keyword>
<feature type="region of interest" description="Disordered" evidence="1">
    <location>
        <begin position="71"/>
        <end position="98"/>
    </location>
</feature>
<accession>A0ABT3Q6P1</accession>
<dbReference type="Pfam" id="PF07642">
    <property type="entry name" value="BBP2"/>
    <property type="match status" value="1"/>
</dbReference>
<dbReference type="EMBL" id="JAPIUX010000003">
    <property type="protein sequence ID" value="MCX2560955.1"/>
    <property type="molecule type" value="Genomic_DNA"/>
</dbReference>
<reference evidence="3 4" key="1">
    <citation type="submission" date="2022-11" db="EMBL/GenBank/DDBJ databases">
        <title>Genome sequencing of Acetobacter type strain.</title>
        <authorList>
            <person name="Heo J."/>
            <person name="Lee D."/>
            <person name="Han B.-H."/>
            <person name="Hong S.-B."/>
            <person name="Kwon S.-W."/>
        </authorList>
    </citation>
    <scope>NUCLEOTIDE SEQUENCE [LARGE SCALE GENOMIC DNA]</scope>
    <source>
        <strain evidence="3 4">KACC 21251</strain>
    </source>
</reference>
<feature type="signal peptide" evidence="2">
    <location>
        <begin position="1"/>
        <end position="26"/>
    </location>
</feature>